<dbReference type="Pfam" id="PF13580">
    <property type="entry name" value="SIS_2"/>
    <property type="match status" value="1"/>
</dbReference>
<sequence length="252" mass="26378">MTDSTLDQALEVLQNAMDRVVRTQYDGITSAARLAADALAAGGVLQAFGTGHSRAFAMELTGRAGGLIPTNQLSVKDLVMFGDADPAEVLDPMCERDPGLAPRILAHHRVRPEDLFLIASNSGINGTVVEMARVARANGNKIVAVTSLSHSAAMASRHPSGERLHDLADVVIDNCGVPGDAAYPLPGGGAIVATSTMTTVLVAQLITAETCAELMARGIDPPVYRSNNIEGGDAHNAALLASYRDRVRAMEP</sequence>
<dbReference type="InterPro" id="IPR046348">
    <property type="entry name" value="SIS_dom_sf"/>
</dbReference>
<keyword evidence="3" id="KW-1185">Reference proteome</keyword>
<organism evidence="2 3">
    <name type="scientific">Pseudonocardia cypriaca</name>
    <dbReference type="NCBI Taxonomy" id="882449"/>
    <lineage>
        <taxon>Bacteria</taxon>
        <taxon>Bacillati</taxon>
        <taxon>Actinomycetota</taxon>
        <taxon>Actinomycetes</taxon>
        <taxon>Pseudonocardiales</taxon>
        <taxon>Pseudonocardiaceae</taxon>
        <taxon>Pseudonocardia</taxon>
    </lineage>
</organism>
<protein>
    <submittedName>
        <fullName evidence="2">Putative phosphosugar-binding protein</fullName>
    </submittedName>
</protein>
<evidence type="ECO:0000259" key="1">
    <source>
        <dbReference type="PROSITE" id="PS51464"/>
    </source>
</evidence>
<dbReference type="SUPFAM" id="SSF53697">
    <property type="entry name" value="SIS domain"/>
    <property type="match status" value="1"/>
</dbReference>
<dbReference type="OrthoDB" id="9805185at2"/>
<dbReference type="GO" id="GO:0097367">
    <property type="term" value="F:carbohydrate derivative binding"/>
    <property type="evidence" value="ECO:0007669"/>
    <property type="project" value="InterPro"/>
</dbReference>
<dbReference type="NCBIfam" id="NF002805">
    <property type="entry name" value="PRK02947.1"/>
    <property type="match status" value="1"/>
</dbReference>
<evidence type="ECO:0000313" key="2">
    <source>
        <dbReference type="EMBL" id="TQM36648.1"/>
    </source>
</evidence>
<dbReference type="InterPro" id="IPR050099">
    <property type="entry name" value="SIS_GmhA/DiaA_subfam"/>
</dbReference>
<proteinExistence type="predicted"/>
<dbReference type="InterPro" id="IPR001347">
    <property type="entry name" value="SIS_dom"/>
</dbReference>
<comment type="caution">
    <text evidence="2">The sequence shown here is derived from an EMBL/GenBank/DDBJ whole genome shotgun (WGS) entry which is preliminary data.</text>
</comment>
<dbReference type="RefSeq" id="WP_142103527.1">
    <property type="nucleotide sequence ID" value="NZ_VFPH01000002.1"/>
</dbReference>
<name>A0A543FS39_9PSEU</name>
<dbReference type="PROSITE" id="PS51464">
    <property type="entry name" value="SIS"/>
    <property type="match status" value="1"/>
</dbReference>
<dbReference type="Proteomes" id="UP000319818">
    <property type="component" value="Unassembled WGS sequence"/>
</dbReference>
<feature type="domain" description="SIS" evidence="1">
    <location>
        <begin position="35"/>
        <end position="221"/>
    </location>
</feature>
<gene>
    <name evidence="2" type="ORF">FB388_3833</name>
</gene>
<dbReference type="Gene3D" id="3.40.50.10490">
    <property type="entry name" value="Glucose-6-phosphate isomerase like protein, domain 1"/>
    <property type="match status" value="1"/>
</dbReference>
<evidence type="ECO:0000313" key="3">
    <source>
        <dbReference type="Proteomes" id="UP000319818"/>
    </source>
</evidence>
<dbReference type="AlphaFoldDB" id="A0A543FS39"/>
<dbReference type="PANTHER" id="PTHR30390:SF7">
    <property type="entry name" value="PHOSPHOHEPTOSE ISOMERASE"/>
    <property type="match status" value="1"/>
</dbReference>
<accession>A0A543FS39</accession>
<reference evidence="2 3" key="1">
    <citation type="submission" date="2019-06" db="EMBL/GenBank/DDBJ databases">
        <title>Sequencing the genomes of 1000 actinobacteria strains.</title>
        <authorList>
            <person name="Klenk H.-P."/>
        </authorList>
    </citation>
    <scope>NUCLEOTIDE SEQUENCE [LARGE SCALE GENOMIC DNA]</scope>
    <source>
        <strain evidence="2 3">DSM 45511</strain>
    </source>
</reference>
<dbReference type="GO" id="GO:1901135">
    <property type="term" value="P:carbohydrate derivative metabolic process"/>
    <property type="evidence" value="ECO:0007669"/>
    <property type="project" value="InterPro"/>
</dbReference>
<dbReference type="EMBL" id="VFPH01000002">
    <property type="protein sequence ID" value="TQM36648.1"/>
    <property type="molecule type" value="Genomic_DNA"/>
</dbReference>
<dbReference type="PANTHER" id="PTHR30390">
    <property type="entry name" value="SEDOHEPTULOSE 7-PHOSPHATE ISOMERASE / DNAA INITIATOR-ASSOCIATING FACTOR FOR REPLICATION INITIATION"/>
    <property type="match status" value="1"/>
</dbReference>